<keyword evidence="3" id="KW-0342">GTP-binding</keyword>
<dbReference type="PRINTS" id="PR00315">
    <property type="entry name" value="ELONGATNFCT"/>
</dbReference>
<feature type="region of interest" description="Disordered" evidence="4">
    <location>
        <begin position="100"/>
        <end position="154"/>
    </location>
</feature>
<accession>A0A8J5XQ03</accession>
<dbReference type="GO" id="GO:0005525">
    <property type="term" value="F:GTP binding"/>
    <property type="evidence" value="ECO:0007669"/>
    <property type="project" value="UniProtKB-KW"/>
</dbReference>
<dbReference type="SUPFAM" id="SSF52540">
    <property type="entry name" value="P-loop containing nucleoside triphosphate hydrolases"/>
    <property type="match status" value="1"/>
</dbReference>
<dbReference type="InterPro" id="IPR027417">
    <property type="entry name" value="P-loop_NTPase"/>
</dbReference>
<feature type="region of interest" description="Disordered" evidence="4">
    <location>
        <begin position="1"/>
        <end position="25"/>
    </location>
</feature>
<reference evidence="6" key="1">
    <citation type="submission" date="2021-05" db="EMBL/GenBank/DDBJ databases">
        <title>The genome of the haptophyte Pavlova lutheri (Diacronema luteri, Pavlovales) - a model for lipid biosynthesis in eukaryotic algae.</title>
        <authorList>
            <person name="Hulatt C.J."/>
            <person name="Posewitz M.C."/>
        </authorList>
    </citation>
    <scope>NUCLEOTIDE SEQUENCE</scope>
    <source>
        <strain evidence="6">NIVA-4/92</strain>
    </source>
</reference>
<dbReference type="PANTHER" id="PTHR23115">
    <property type="entry name" value="TRANSLATION FACTOR"/>
    <property type="match status" value="1"/>
</dbReference>
<dbReference type="InterPro" id="IPR037189">
    <property type="entry name" value="HBS1-like_N_sf"/>
</dbReference>
<dbReference type="Gene3D" id="3.40.50.300">
    <property type="entry name" value="P-loop containing nucleotide triphosphate hydrolases"/>
    <property type="match status" value="1"/>
</dbReference>
<dbReference type="InterPro" id="IPR050100">
    <property type="entry name" value="TRAFAC_GTPase_members"/>
</dbReference>
<comment type="similarity">
    <text evidence="1">Belongs to the TRAFAC class translation factor GTPase superfamily. Classic translation factor GTPase family. EF-Tu/EF-1A subfamily.</text>
</comment>
<organism evidence="6 7">
    <name type="scientific">Diacronema lutheri</name>
    <name type="common">Unicellular marine alga</name>
    <name type="synonym">Monochrysis lutheri</name>
    <dbReference type="NCBI Taxonomy" id="2081491"/>
    <lineage>
        <taxon>Eukaryota</taxon>
        <taxon>Haptista</taxon>
        <taxon>Haptophyta</taxon>
        <taxon>Pavlovophyceae</taxon>
        <taxon>Pavlovales</taxon>
        <taxon>Pavlovaceae</taxon>
        <taxon>Diacronema</taxon>
    </lineage>
</organism>
<dbReference type="SUPFAM" id="SSF50465">
    <property type="entry name" value="EF-Tu/eEF-1alpha/eIF2-gamma C-terminal domain"/>
    <property type="match status" value="1"/>
</dbReference>
<dbReference type="InterPro" id="IPR000795">
    <property type="entry name" value="T_Tr_GTP-bd_dom"/>
</dbReference>
<protein>
    <recommendedName>
        <fullName evidence="5">Tr-type G domain-containing protein</fullName>
    </recommendedName>
</protein>
<keyword evidence="2" id="KW-0547">Nucleotide-binding</keyword>
<dbReference type="PROSITE" id="PS51722">
    <property type="entry name" value="G_TR_2"/>
    <property type="match status" value="1"/>
</dbReference>
<gene>
    <name evidence="6" type="ORF">KFE25_001928</name>
</gene>
<evidence type="ECO:0000256" key="1">
    <source>
        <dbReference type="ARBA" id="ARBA00007249"/>
    </source>
</evidence>
<evidence type="ECO:0000313" key="6">
    <source>
        <dbReference type="EMBL" id="KAG8466172.1"/>
    </source>
</evidence>
<feature type="domain" description="Tr-type G" evidence="5">
    <location>
        <begin position="157"/>
        <end position="375"/>
    </location>
</feature>
<dbReference type="Pfam" id="PF00009">
    <property type="entry name" value="GTP_EFTU"/>
    <property type="match status" value="1"/>
</dbReference>
<proteinExistence type="inferred from homology"/>
<dbReference type="InterPro" id="IPR054696">
    <property type="entry name" value="GTP-eEF1A_C"/>
</dbReference>
<dbReference type="OMA" id="VVQITCH"/>
<dbReference type="Proteomes" id="UP000751190">
    <property type="component" value="Unassembled WGS sequence"/>
</dbReference>
<comment type="caution">
    <text evidence="6">The sequence shown here is derived from an EMBL/GenBank/DDBJ whole genome shotgun (WGS) entry which is preliminary data.</text>
</comment>
<name>A0A8J5XQ03_DIALT</name>
<dbReference type="Gene3D" id="2.40.30.10">
    <property type="entry name" value="Translation factors"/>
    <property type="match status" value="1"/>
</dbReference>
<dbReference type="Gene3D" id="1.10.8.10">
    <property type="entry name" value="DNA helicase RuvA subunit, C-terminal domain"/>
    <property type="match status" value="1"/>
</dbReference>
<feature type="compositionally biased region" description="Low complexity" evidence="4">
    <location>
        <begin position="112"/>
        <end position="128"/>
    </location>
</feature>
<evidence type="ECO:0000259" key="5">
    <source>
        <dbReference type="PROSITE" id="PS51722"/>
    </source>
</evidence>
<evidence type="ECO:0000313" key="7">
    <source>
        <dbReference type="Proteomes" id="UP000751190"/>
    </source>
</evidence>
<feature type="compositionally biased region" description="Low complexity" evidence="4">
    <location>
        <begin position="136"/>
        <end position="154"/>
    </location>
</feature>
<sequence>MPRGQKLYDDDELFYPEPDDEDDAYWEEDDGAADVDAAAQQRCLDALKRDLGDAFTDADLSNAALACGFDAEAATAWLLEPPATPALPDGVAELSLNVGQQRPAQPAPTPPAAKAKAEPPAAARTPTKGAGGGGARKPAAPAVRSAASPAAPSLPPSRALNLVVVGHVDAGKSTLSGRLLVESGAVSAQAMSRLQREAAQAGKASFALAWLLDDDSAERARGLTVDVARAQLRTLSYDVTLLDTPGHRDFVPAMLTGAAQADAALLVANASPGEFETGLGAQTREHVILCRSLGVSHCLVAVNQMDKVGYAADAFERVRAALAPVLAEAGFAAACVQYMPCAAFDGDNVARRGERMGWWDGPTVLEAIEGLPAPHRDTAAPARLTVLDSYKSRLGGALTLAVRCNGGAVRPKDRLILVPAGELVVARAVATLGEPTVALVDGQSGEIAIAPAGGGGGNAGAIEALGVQPGWVLCAAAAPAVSALEIEAKVLALGLRRPLVKGEAVELHAHCACAPALISRLVCVLDQHGAVVPPAEGGSGRPRCLHSTQHAIIRVRLTDGPVCLETYSACRALSRFTLRAGSETLVVGIVTAIIAQAAQMTR</sequence>
<keyword evidence="7" id="KW-1185">Reference proteome</keyword>
<evidence type="ECO:0000256" key="3">
    <source>
        <dbReference type="ARBA" id="ARBA00023134"/>
    </source>
</evidence>
<dbReference type="EMBL" id="JAGTXO010000008">
    <property type="protein sequence ID" value="KAG8466172.1"/>
    <property type="molecule type" value="Genomic_DNA"/>
</dbReference>
<evidence type="ECO:0000256" key="4">
    <source>
        <dbReference type="SAM" id="MobiDB-lite"/>
    </source>
</evidence>
<dbReference type="GO" id="GO:0003924">
    <property type="term" value="F:GTPase activity"/>
    <property type="evidence" value="ECO:0007669"/>
    <property type="project" value="InterPro"/>
</dbReference>
<dbReference type="InterPro" id="IPR009001">
    <property type="entry name" value="Transl_elong_EF1A/Init_IF2_C"/>
</dbReference>
<feature type="compositionally biased region" description="Acidic residues" evidence="4">
    <location>
        <begin position="9"/>
        <end position="25"/>
    </location>
</feature>
<dbReference type="OrthoDB" id="342024at2759"/>
<dbReference type="Pfam" id="PF22594">
    <property type="entry name" value="GTP-eEF1A_C"/>
    <property type="match status" value="1"/>
</dbReference>
<dbReference type="SUPFAM" id="SSF109732">
    <property type="entry name" value="HBS1-like domain"/>
    <property type="match status" value="1"/>
</dbReference>
<dbReference type="AlphaFoldDB" id="A0A8J5XQ03"/>
<evidence type="ECO:0000256" key="2">
    <source>
        <dbReference type="ARBA" id="ARBA00022741"/>
    </source>
</evidence>